<organism evidence="1 2">
    <name type="scientific">Bifidobacterium longum subsp. longum</name>
    <dbReference type="NCBI Taxonomy" id="1679"/>
    <lineage>
        <taxon>Bacteria</taxon>
        <taxon>Bacillati</taxon>
        <taxon>Actinomycetota</taxon>
        <taxon>Actinomycetes</taxon>
        <taxon>Bifidobacteriales</taxon>
        <taxon>Bifidobacteriaceae</taxon>
        <taxon>Bifidobacterium</taxon>
    </lineage>
</organism>
<accession>A0AAV4L719</accession>
<evidence type="ECO:0000313" key="2">
    <source>
        <dbReference type="Proteomes" id="UP000663812"/>
    </source>
</evidence>
<dbReference type="AlphaFoldDB" id="A0AAV4L719"/>
<evidence type="ECO:0000313" key="1">
    <source>
        <dbReference type="EMBL" id="GHM73629.1"/>
    </source>
</evidence>
<proteinExistence type="predicted"/>
<protein>
    <submittedName>
        <fullName evidence="1">Uncharacterized protein</fullName>
    </submittedName>
</protein>
<comment type="caution">
    <text evidence="1">The sequence shown here is derived from an EMBL/GenBank/DDBJ whole genome shotgun (WGS) entry which is preliminary data.</text>
</comment>
<gene>
    <name evidence="1" type="ORF">MCC00316_19190</name>
</gene>
<dbReference type="EMBL" id="BNHC01000032">
    <property type="protein sequence ID" value="GHM73629.1"/>
    <property type="molecule type" value="Genomic_DNA"/>
</dbReference>
<sequence length="51" mass="5767">MRTVGSLTLSLRAIEAMDSPFLRRERIDCIWGMLIIAFPDLSRMELEAPSG</sequence>
<name>A0AAV4L719_BIFLL</name>
<dbReference type="Proteomes" id="UP000663812">
    <property type="component" value="Unassembled WGS sequence"/>
</dbReference>
<reference evidence="1" key="1">
    <citation type="journal article" date="2021" name="Appl. Environ. Microbiol.">
        <title>Novel 3-O-alpha-d-Galactosyl-alpha-l-Arabinofuranosidase for the Assimilation of Gum Arabic Arabinogalactan Protein in Bifidobacterium longum subsp. longum.</title>
        <authorList>
            <person name="Sasaki Y."/>
            <person name="Horigome A."/>
            <person name="Odamaki T."/>
            <person name="Xiao J.Z."/>
            <person name="Ishiwata A."/>
            <person name="Ito Y."/>
            <person name="Kitahara K."/>
            <person name="Fujita K."/>
        </authorList>
    </citation>
    <scope>NUCLEOTIDE SEQUENCE</scope>
    <source>
        <strain evidence="1">MCC00316</strain>
    </source>
</reference>